<dbReference type="EMBL" id="RFFI01000007">
    <property type="protein sequence ID" value="RMI13974.1"/>
    <property type="molecule type" value="Genomic_DNA"/>
</dbReference>
<dbReference type="AlphaFoldDB" id="A0A3M2JLG0"/>
<comment type="caution">
    <text evidence="1">The sequence shown here is derived from an EMBL/GenBank/DDBJ whole genome shotgun (WGS) entry which is preliminary data.</text>
</comment>
<reference evidence="1 2" key="1">
    <citation type="submission" date="2018-10" db="EMBL/GenBank/DDBJ databases">
        <title>Isolation, diversity and antifungal activity of actinobacteria from wheat.</title>
        <authorList>
            <person name="Han C."/>
        </authorList>
    </citation>
    <scope>NUCLEOTIDE SEQUENCE [LARGE SCALE GENOMIC DNA]</scope>
    <source>
        <strain evidence="1 2">NEAU-YY56</strain>
    </source>
</reference>
<dbReference type="InterPro" id="IPR019719">
    <property type="entry name" value="DUF2599"/>
</dbReference>
<gene>
    <name evidence="1" type="ORF">EBM89_02260</name>
</gene>
<dbReference type="Proteomes" id="UP000269289">
    <property type="component" value="Unassembled WGS sequence"/>
</dbReference>
<evidence type="ECO:0000313" key="1">
    <source>
        <dbReference type="EMBL" id="RMI13974.1"/>
    </source>
</evidence>
<proteinExistence type="predicted"/>
<accession>A0A3M2JLG0</accession>
<dbReference type="Pfam" id="PF10783">
    <property type="entry name" value="DUF2599"/>
    <property type="match status" value="1"/>
</dbReference>
<dbReference type="OrthoDB" id="4412570at2"/>
<name>A0A3M2JLG0_9CELL</name>
<protein>
    <submittedName>
        <fullName evidence="1">DUF2599 domain-containing protein</fullName>
    </submittedName>
</protein>
<keyword evidence="2" id="KW-1185">Reference proteome</keyword>
<evidence type="ECO:0000313" key="2">
    <source>
        <dbReference type="Proteomes" id="UP000269289"/>
    </source>
</evidence>
<sequence length="146" mass="15006">MVAGVGAPVLDDAARTAGARVEVVQDAADAVTWRVTVAAAPVPAASVGGILSASALGSATWRDLDDEGGRSLAVVPTTWARTGSLAAEELLWARLAAQEPEAATQGVRDQLTCHVIGAPDKASWNLEPWRPDVGLLDTLAARCNPS</sequence>
<organism evidence="1 2">
    <name type="scientific">Cellulomonas triticagri</name>
    <dbReference type="NCBI Taxonomy" id="2483352"/>
    <lineage>
        <taxon>Bacteria</taxon>
        <taxon>Bacillati</taxon>
        <taxon>Actinomycetota</taxon>
        <taxon>Actinomycetes</taxon>
        <taxon>Micrococcales</taxon>
        <taxon>Cellulomonadaceae</taxon>
        <taxon>Cellulomonas</taxon>
    </lineage>
</organism>